<organism evidence="2 3">
    <name type="scientific">Fusarium sarcochroum</name>
    <dbReference type="NCBI Taxonomy" id="1208366"/>
    <lineage>
        <taxon>Eukaryota</taxon>
        <taxon>Fungi</taxon>
        <taxon>Dikarya</taxon>
        <taxon>Ascomycota</taxon>
        <taxon>Pezizomycotina</taxon>
        <taxon>Sordariomycetes</taxon>
        <taxon>Hypocreomycetidae</taxon>
        <taxon>Hypocreales</taxon>
        <taxon>Nectriaceae</taxon>
        <taxon>Fusarium</taxon>
        <taxon>Fusarium lateritium species complex</taxon>
    </lineage>
</organism>
<feature type="compositionally biased region" description="Polar residues" evidence="1">
    <location>
        <begin position="144"/>
        <end position="157"/>
    </location>
</feature>
<dbReference type="Proteomes" id="UP000622797">
    <property type="component" value="Unassembled WGS sequence"/>
</dbReference>
<dbReference type="EMBL" id="JABEXW010000834">
    <property type="protein sequence ID" value="KAF4953811.1"/>
    <property type="molecule type" value="Genomic_DNA"/>
</dbReference>
<evidence type="ECO:0000313" key="3">
    <source>
        <dbReference type="Proteomes" id="UP000622797"/>
    </source>
</evidence>
<gene>
    <name evidence="2" type="ORF">FSARC_12310</name>
</gene>
<evidence type="ECO:0000313" key="2">
    <source>
        <dbReference type="EMBL" id="KAF4953811.1"/>
    </source>
</evidence>
<proteinExistence type="predicted"/>
<evidence type="ECO:0000256" key="1">
    <source>
        <dbReference type="SAM" id="MobiDB-lite"/>
    </source>
</evidence>
<keyword evidence="3" id="KW-1185">Reference proteome</keyword>
<dbReference type="OrthoDB" id="5429716at2759"/>
<sequence length="187" mass="19430">MRDGYGRDVYPTDVWKNPLDESETLAYCCPSHYLGVVHRGCISTLGPVTSNTYSQHCVVYAPPGGYTTISTVDGLTYSEGVVSCLEPTGTLAGSTTMVDLGVVVGETGNGFSDIAVATWVPAVPLVYKKSDMVKKEGDSDDSGTRTATATGEGSNENAVPGVPRQGVITVLELTLGVLAGTGMLLSS</sequence>
<protein>
    <submittedName>
        <fullName evidence="2">Uncharacterized protein</fullName>
    </submittedName>
</protein>
<accession>A0A8H4T9N3</accession>
<name>A0A8H4T9N3_9HYPO</name>
<comment type="caution">
    <text evidence="2">The sequence shown here is derived from an EMBL/GenBank/DDBJ whole genome shotgun (WGS) entry which is preliminary data.</text>
</comment>
<feature type="region of interest" description="Disordered" evidence="1">
    <location>
        <begin position="134"/>
        <end position="161"/>
    </location>
</feature>
<reference evidence="2" key="1">
    <citation type="journal article" date="2020" name="BMC Genomics">
        <title>Correction to: Identification and distribution of gene clusters required for synthesis of sphingolipid metabolism inhibitors in diverse species of the filamentous fungus Fusarium.</title>
        <authorList>
            <person name="Kim H.S."/>
            <person name="Lohmar J.M."/>
            <person name="Busman M."/>
            <person name="Brown D.W."/>
            <person name="Naumann T.A."/>
            <person name="Divon H.H."/>
            <person name="Lysoe E."/>
            <person name="Uhlig S."/>
            <person name="Proctor R.H."/>
        </authorList>
    </citation>
    <scope>NUCLEOTIDE SEQUENCE</scope>
    <source>
        <strain evidence="2">NRRL 20472</strain>
    </source>
</reference>
<dbReference type="AlphaFoldDB" id="A0A8H4T9N3"/>
<reference evidence="2" key="2">
    <citation type="submission" date="2020-05" db="EMBL/GenBank/DDBJ databases">
        <authorList>
            <person name="Kim H.-S."/>
            <person name="Proctor R.H."/>
            <person name="Brown D.W."/>
        </authorList>
    </citation>
    <scope>NUCLEOTIDE SEQUENCE</scope>
    <source>
        <strain evidence="2">NRRL 20472</strain>
    </source>
</reference>